<reference evidence="10 11" key="1">
    <citation type="journal article" date="2015" name="PLoS Pathog.">
        <title>Leptomonas seymouri: Adaptations to the Dixenous Life Cycle Analyzed by Genome Sequencing, Transcriptome Profiling and Co-infection with Leishmania donovani.</title>
        <authorList>
            <person name="Kraeva N."/>
            <person name="Butenko A."/>
            <person name="Hlavacova J."/>
            <person name="Kostygov A."/>
            <person name="Myskova J."/>
            <person name="Grybchuk D."/>
            <person name="Lestinova T."/>
            <person name="Votypka J."/>
            <person name="Volf P."/>
            <person name="Opperdoes F."/>
            <person name="Flegontov P."/>
            <person name="Lukes J."/>
            <person name="Yurchenko V."/>
        </authorList>
    </citation>
    <scope>NUCLEOTIDE SEQUENCE [LARGE SCALE GENOMIC DNA]</scope>
    <source>
        <strain evidence="10 11">ATCC 30220</strain>
    </source>
</reference>
<dbReference type="PANTHER" id="PTHR47971:SF16">
    <property type="entry name" value="KINESIN-LIKE PROTEIN"/>
    <property type="match status" value="1"/>
</dbReference>
<feature type="region of interest" description="Disordered" evidence="8">
    <location>
        <begin position="631"/>
        <end position="704"/>
    </location>
</feature>
<evidence type="ECO:0000313" key="10">
    <source>
        <dbReference type="EMBL" id="KPI90335.1"/>
    </source>
</evidence>
<evidence type="ECO:0000259" key="9">
    <source>
        <dbReference type="PROSITE" id="PS50067"/>
    </source>
</evidence>
<feature type="compositionally biased region" description="Basic and acidic residues" evidence="8">
    <location>
        <begin position="158"/>
        <end position="170"/>
    </location>
</feature>
<name>A0A0N1PGE8_LEPSE</name>
<dbReference type="PANTHER" id="PTHR47971">
    <property type="entry name" value="KINESIN-RELATED PROTEIN 6"/>
    <property type="match status" value="1"/>
</dbReference>
<dbReference type="AlphaFoldDB" id="A0A0N1PGE8"/>
<feature type="region of interest" description="Disordered" evidence="8">
    <location>
        <begin position="756"/>
        <end position="784"/>
    </location>
</feature>
<dbReference type="GO" id="GO:0007019">
    <property type="term" value="P:microtubule depolymerization"/>
    <property type="evidence" value="ECO:0007669"/>
    <property type="project" value="TreeGrafter"/>
</dbReference>
<feature type="compositionally biased region" description="Polar residues" evidence="8">
    <location>
        <begin position="51"/>
        <end position="62"/>
    </location>
</feature>
<dbReference type="PROSITE" id="PS50067">
    <property type="entry name" value="KINESIN_MOTOR_2"/>
    <property type="match status" value="1"/>
</dbReference>
<dbReference type="PRINTS" id="PR00380">
    <property type="entry name" value="KINESINHEAVY"/>
</dbReference>
<dbReference type="CDD" id="cd01367">
    <property type="entry name" value="KISc_KIF2_like"/>
    <property type="match status" value="1"/>
</dbReference>
<dbReference type="Gene3D" id="3.40.850.10">
    <property type="entry name" value="Kinesin motor domain"/>
    <property type="match status" value="1"/>
</dbReference>
<organism evidence="10 11">
    <name type="scientific">Leptomonas seymouri</name>
    <dbReference type="NCBI Taxonomy" id="5684"/>
    <lineage>
        <taxon>Eukaryota</taxon>
        <taxon>Discoba</taxon>
        <taxon>Euglenozoa</taxon>
        <taxon>Kinetoplastea</taxon>
        <taxon>Metakinetoplastina</taxon>
        <taxon>Trypanosomatida</taxon>
        <taxon>Trypanosomatidae</taxon>
        <taxon>Leishmaniinae</taxon>
        <taxon>Leptomonas</taxon>
    </lineage>
</organism>
<dbReference type="VEuPathDB" id="TriTrypDB:Lsey_0007_0480"/>
<keyword evidence="11" id="KW-1185">Reference proteome</keyword>
<keyword evidence="4 6" id="KW-0505">Motor protein</keyword>
<evidence type="ECO:0000256" key="4">
    <source>
        <dbReference type="ARBA" id="ARBA00023175"/>
    </source>
</evidence>
<evidence type="ECO:0000256" key="2">
    <source>
        <dbReference type="ARBA" id="ARBA00022741"/>
    </source>
</evidence>
<feature type="compositionally biased region" description="Basic residues" evidence="8">
    <location>
        <begin position="687"/>
        <end position="698"/>
    </location>
</feature>
<dbReference type="OMA" id="NRRVNIC"/>
<dbReference type="GO" id="GO:0003777">
    <property type="term" value="F:microtubule motor activity"/>
    <property type="evidence" value="ECO:0007669"/>
    <property type="project" value="InterPro"/>
</dbReference>
<feature type="region of interest" description="Disordered" evidence="8">
    <location>
        <begin position="113"/>
        <end position="170"/>
    </location>
</feature>
<dbReference type="GO" id="GO:0008017">
    <property type="term" value="F:microtubule binding"/>
    <property type="evidence" value="ECO:0007669"/>
    <property type="project" value="InterPro"/>
</dbReference>
<dbReference type="InterPro" id="IPR027417">
    <property type="entry name" value="P-loop_NTPase"/>
</dbReference>
<evidence type="ECO:0000256" key="5">
    <source>
        <dbReference type="ARBA" id="ARBA00061030"/>
    </source>
</evidence>
<dbReference type="Proteomes" id="UP000038009">
    <property type="component" value="Unassembled WGS sequence"/>
</dbReference>
<comment type="similarity">
    <text evidence="5">Belongs to the TRAFAC class myosin-kinesin ATPase superfamily. Kinesin family. KIN-13 subfamily.</text>
</comment>
<evidence type="ECO:0000313" key="11">
    <source>
        <dbReference type="Proteomes" id="UP000038009"/>
    </source>
</evidence>
<dbReference type="PROSITE" id="PS00411">
    <property type="entry name" value="KINESIN_MOTOR_1"/>
    <property type="match status" value="1"/>
</dbReference>
<dbReference type="GO" id="GO:0007018">
    <property type="term" value="P:microtubule-based movement"/>
    <property type="evidence" value="ECO:0007669"/>
    <property type="project" value="InterPro"/>
</dbReference>
<dbReference type="SUPFAM" id="SSF52540">
    <property type="entry name" value="P-loop containing nucleoside triphosphate hydrolases"/>
    <property type="match status" value="1"/>
</dbReference>
<comment type="caution">
    <text evidence="10">The sequence shown here is derived from an EMBL/GenBank/DDBJ whole genome shotgun (WGS) entry which is preliminary data.</text>
</comment>
<feature type="region of interest" description="Disordered" evidence="8">
    <location>
        <begin position="35"/>
        <end position="84"/>
    </location>
</feature>
<dbReference type="SMART" id="SM00129">
    <property type="entry name" value="KISc"/>
    <property type="match status" value="1"/>
</dbReference>
<dbReference type="OrthoDB" id="3176171at2759"/>
<feature type="domain" description="Kinesin motor" evidence="9">
    <location>
        <begin position="309"/>
        <end position="624"/>
    </location>
</feature>
<evidence type="ECO:0000256" key="7">
    <source>
        <dbReference type="RuleBase" id="RU000394"/>
    </source>
</evidence>
<feature type="binding site" evidence="6">
    <location>
        <begin position="395"/>
        <end position="402"/>
    </location>
    <ligand>
        <name>ATP</name>
        <dbReference type="ChEBI" id="CHEBI:30616"/>
    </ligand>
</feature>
<keyword evidence="3 6" id="KW-0067">ATP-binding</keyword>
<dbReference type="InterPro" id="IPR027640">
    <property type="entry name" value="Kinesin-like_fam"/>
</dbReference>
<dbReference type="InterPro" id="IPR036961">
    <property type="entry name" value="Kinesin_motor_dom_sf"/>
</dbReference>
<protein>
    <recommendedName>
        <fullName evidence="7">Kinesin-like protein</fullName>
    </recommendedName>
</protein>
<feature type="compositionally biased region" description="Basic and acidic residues" evidence="8">
    <location>
        <begin position="767"/>
        <end position="778"/>
    </location>
</feature>
<evidence type="ECO:0000256" key="6">
    <source>
        <dbReference type="PROSITE-ProRule" id="PRU00283"/>
    </source>
</evidence>
<evidence type="ECO:0000256" key="1">
    <source>
        <dbReference type="ARBA" id="ARBA00022701"/>
    </source>
</evidence>
<evidence type="ECO:0000256" key="8">
    <source>
        <dbReference type="SAM" id="MobiDB-lite"/>
    </source>
</evidence>
<dbReference type="InterPro" id="IPR019821">
    <property type="entry name" value="Kinesin_motor_CS"/>
</dbReference>
<sequence>MSTAAEEPSWAIKAEANVQQARRFSQRHDNLFEDLPLFPPLMQPSHDSAAPSLTPTSLSAASHQRALLRRPRAGTADAEPKATDTFAAPSISSLNREFDRLFLAYADMREEAGGAPPNGPAIQCSSRAPRRTSAPVAHRPALPQRSRPDSRTSASTAIKRDTVEQQRRPSDVALALPSSRRASAGVLELPLPQVSTLFRRVHNDAPAGTSNAQLKSPLPSLPLEAHTPTAAEGPLRVQSLELIEAEISAAPPVVPVGTATAVGAEELKASQDGSAFSPLPPIPRAKKGAAGTKAASPTPNGREKGRDGRIMVVVRKRPLAADEEGPDCVRVNGPHVQVAVTKQRVDLSSYEEESDYVFDNAYNATASNRDIYTTCVKDLLTVSLAGGSASCFAYGQTGSGKTYTMMGTESESGLYLLAADDLFGRLGASQKLSVCFYEIYRNSLFDLLNRRHPIVLREDANRRVNICGVVWRTVSKVDELWQLVKIGMEQRRTGSTSANEHSSRSHAVLSIRIMDTAHLDFMGVINLVDLAGSERAADTVASDRVTRLESSEINKSLLALKECIRALDEKRKHVPFRGSRLTEVLRDSFTGNSKTVMIATVSPSSHNHEHTNNTLRYAFRVKGLSIASVEPSKARNAPRPYIPVPRSRSTMGAEEKSNLSHARLRNAKRKDSADVRDCLAGSPTTQRHARKRQPHRRMSWANVYSPSDGANNISIATAMSESMEMMELNSTAELRAPRASPQLRDRGNNSHTLNCKGAAFPLSHQAESSEGRSERPIYKEPPSNPLLLSSITHSLTASNFNSSLLCNAPRLPPLNSASSPHVPVNVAALEQRLTHRIMVQLRHDLGKQIEEVLSEKDSTIAALRCENAALRKALERAQREEGRSESLPSLQGIEGQDPGAMLRASYPLSPSVLQEQSCSSASLSSVSDGVIYRVI</sequence>
<keyword evidence="1 7" id="KW-0493">Microtubule</keyword>
<proteinExistence type="inferred from homology"/>
<feature type="region of interest" description="Disordered" evidence="8">
    <location>
        <begin position="272"/>
        <end position="306"/>
    </location>
</feature>
<keyword evidence="2 6" id="KW-0547">Nucleotide-binding</keyword>
<dbReference type="InterPro" id="IPR001752">
    <property type="entry name" value="Kinesin_motor_dom"/>
</dbReference>
<accession>A0A0N1PGE8</accession>
<dbReference type="GO" id="GO:0005524">
    <property type="term" value="F:ATP binding"/>
    <property type="evidence" value="ECO:0007669"/>
    <property type="project" value="UniProtKB-UniRule"/>
</dbReference>
<evidence type="ECO:0000256" key="3">
    <source>
        <dbReference type="ARBA" id="ARBA00022840"/>
    </source>
</evidence>
<gene>
    <name evidence="10" type="ORF">ABL78_0562</name>
</gene>
<dbReference type="Pfam" id="PF00225">
    <property type="entry name" value="Kinesin"/>
    <property type="match status" value="1"/>
</dbReference>
<dbReference type="GO" id="GO:0005874">
    <property type="term" value="C:microtubule"/>
    <property type="evidence" value="ECO:0007669"/>
    <property type="project" value="UniProtKB-KW"/>
</dbReference>
<dbReference type="EMBL" id="LJSK01000007">
    <property type="protein sequence ID" value="KPI90335.1"/>
    <property type="molecule type" value="Genomic_DNA"/>
</dbReference>
<dbReference type="FunFam" id="3.40.850.10:FF:000012">
    <property type="entry name" value="Kinesin-like protein"/>
    <property type="match status" value="1"/>
</dbReference>